<dbReference type="Proteomes" id="UP000699865">
    <property type="component" value="Unassembled WGS sequence"/>
</dbReference>
<keyword evidence="6" id="KW-1185">Reference proteome</keyword>
<keyword evidence="1 2" id="KW-0238">DNA-binding</keyword>
<sequence>MTHRRIPQVSSRKEPKQSRSAGLVATILEAAAQVLAKEGAARFTTGRVAERAGISIGSLYQYFPNKAAILFRLQSDEWRRTRDMLRSILQDAEKTPAVRLRILVNEFIRSECEEAQMRGALSDAAPFYRDAPEALEARAAGEEVFHRFMHEVMPDVAGEKRQLAGDLLSTTLSAFGRDFSATPRTAAEIKIYADALADMFTAYVQGAV</sequence>
<feature type="region of interest" description="Disordered" evidence="3">
    <location>
        <begin position="1"/>
        <end position="20"/>
    </location>
</feature>
<protein>
    <submittedName>
        <fullName evidence="5">TetR family transcriptional regulator</fullName>
    </submittedName>
</protein>
<evidence type="ECO:0000256" key="3">
    <source>
        <dbReference type="SAM" id="MobiDB-lite"/>
    </source>
</evidence>
<dbReference type="Pfam" id="PF00440">
    <property type="entry name" value="TetR_N"/>
    <property type="match status" value="1"/>
</dbReference>
<evidence type="ECO:0000256" key="1">
    <source>
        <dbReference type="ARBA" id="ARBA00023125"/>
    </source>
</evidence>
<accession>A0ABS6L4F5</accession>
<dbReference type="InterPro" id="IPR001647">
    <property type="entry name" value="HTH_TetR"/>
</dbReference>
<comment type="caution">
    <text evidence="5">The sequence shown here is derived from an EMBL/GenBank/DDBJ whole genome shotgun (WGS) entry which is preliminary data.</text>
</comment>
<evidence type="ECO:0000259" key="4">
    <source>
        <dbReference type="PROSITE" id="PS50977"/>
    </source>
</evidence>
<gene>
    <name evidence="5" type="ORF">J1786_17555</name>
</gene>
<reference evidence="5 6" key="1">
    <citation type="submission" date="2021-03" db="EMBL/GenBank/DDBJ databases">
        <title>Five novel Rahnella species.</title>
        <authorList>
            <person name="Brady C."/>
            <person name="Asselin J."/>
            <person name="Beer S."/>
            <person name="Bruberg M.B."/>
            <person name="Crampton B."/>
            <person name="Venter S."/>
            <person name="Arnold D."/>
            <person name="Denman S."/>
        </authorList>
    </citation>
    <scope>NUCLEOTIDE SEQUENCE [LARGE SCALE GENOMIC DNA]</scope>
    <source>
        <strain evidence="5 6">L72c</strain>
    </source>
</reference>
<dbReference type="RefSeq" id="WP_217138899.1">
    <property type="nucleotide sequence ID" value="NZ_JAFMOU010000070.1"/>
</dbReference>
<dbReference type="InterPro" id="IPR050109">
    <property type="entry name" value="HTH-type_TetR-like_transc_reg"/>
</dbReference>
<dbReference type="Pfam" id="PF17923">
    <property type="entry name" value="TetR_C_18"/>
    <property type="match status" value="1"/>
</dbReference>
<dbReference type="EMBL" id="JAFMOU010000070">
    <property type="protein sequence ID" value="MBU9836613.1"/>
    <property type="molecule type" value="Genomic_DNA"/>
</dbReference>
<dbReference type="PROSITE" id="PS50977">
    <property type="entry name" value="HTH_TETR_2"/>
    <property type="match status" value="1"/>
</dbReference>
<dbReference type="PANTHER" id="PTHR30055:SF201">
    <property type="entry name" value="TRANSCRIPTIONAL REGULATORY PROTEIN"/>
    <property type="match status" value="1"/>
</dbReference>
<name>A0ABS6L4F5_9GAMM</name>
<feature type="domain" description="HTH tetR-type" evidence="4">
    <location>
        <begin position="21"/>
        <end position="81"/>
    </location>
</feature>
<proteinExistence type="predicted"/>
<evidence type="ECO:0000256" key="2">
    <source>
        <dbReference type="PROSITE-ProRule" id="PRU00335"/>
    </source>
</evidence>
<evidence type="ECO:0000313" key="6">
    <source>
        <dbReference type="Proteomes" id="UP000699865"/>
    </source>
</evidence>
<organism evidence="5 6">
    <name type="scientific">Rahnella perminowiae</name>
    <dbReference type="NCBI Taxonomy" id="2816244"/>
    <lineage>
        <taxon>Bacteria</taxon>
        <taxon>Pseudomonadati</taxon>
        <taxon>Pseudomonadota</taxon>
        <taxon>Gammaproteobacteria</taxon>
        <taxon>Enterobacterales</taxon>
        <taxon>Yersiniaceae</taxon>
        <taxon>Rahnella</taxon>
    </lineage>
</organism>
<evidence type="ECO:0000313" key="5">
    <source>
        <dbReference type="EMBL" id="MBU9836613.1"/>
    </source>
</evidence>
<feature type="DNA-binding region" description="H-T-H motif" evidence="2">
    <location>
        <begin position="44"/>
        <end position="63"/>
    </location>
</feature>
<dbReference type="InterPro" id="IPR040804">
    <property type="entry name" value="TetR_C_18"/>
</dbReference>
<dbReference type="PANTHER" id="PTHR30055">
    <property type="entry name" value="HTH-TYPE TRANSCRIPTIONAL REGULATOR RUTR"/>
    <property type="match status" value="1"/>
</dbReference>